<comment type="similarity">
    <text evidence="1">Belongs to the nitroreductase family.</text>
</comment>
<name>A0A5R8M633_9FLAO</name>
<dbReference type="OrthoDB" id="9809288at2"/>
<reference evidence="4 5" key="1">
    <citation type="journal article" date="2017" name="Int. J. Syst. Evol. Microbiol.">
        <title>Maripseudobacter aurantiacus gen. nov., sp. nov., a novel member of the family Flavobacteriaceae isolated from a sedimentation basin.</title>
        <authorList>
            <person name="Chen C."/>
            <person name="Su Y."/>
            <person name="Tao T."/>
            <person name="Fu G."/>
            <person name="Zhang C."/>
            <person name="Sun C."/>
            <person name="Zhang X."/>
            <person name="Wu M."/>
        </authorList>
    </citation>
    <scope>NUCLEOTIDE SEQUENCE [LARGE SCALE GENOMIC DNA]</scope>
    <source>
        <strain evidence="5">CDA4</strain>
    </source>
</reference>
<dbReference type="PANTHER" id="PTHR43673">
    <property type="entry name" value="NAD(P)H NITROREDUCTASE YDGI-RELATED"/>
    <property type="match status" value="1"/>
</dbReference>
<dbReference type="PANTHER" id="PTHR43673:SF10">
    <property type="entry name" value="NADH DEHYDROGENASE_NAD(P)H NITROREDUCTASE XCC3605-RELATED"/>
    <property type="match status" value="1"/>
</dbReference>
<dbReference type="AlphaFoldDB" id="A0A5R8M633"/>
<comment type="caution">
    <text evidence="4">The sequence shown here is derived from an EMBL/GenBank/DDBJ whole genome shotgun (WGS) entry which is preliminary data.</text>
</comment>
<keyword evidence="2" id="KW-0560">Oxidoreductase</keyword>
<dbReference type="InterPro" id="IPR000415">
    <property type="entry name" value="Nitroreductase-like"/>
</dbReference>
<proteinExistence type="inferred from homology"/>
<keyword evidence="5" id="KW-1185">Reference proteome</keyword>
<dbReference type="InterPro" id="IPR029479">
    <property type="entry name" value="Nitroreductase"/>
</dbReference>
<dbReference type="EMBL" id="VBUK01000004">
    <property type="protein sequence ID" value="TLF45031.1"/>
    <property type="molecule type" value="Genomic_DNA"/>
</dbReference>
<protein>
    <submittedName>
        <fullName evidence="4">Nitroreductase</fullName>
    </submittedName>
</protein>
<dbReference type="RefSeq" id="WP_138258240.1">
    <property type="nucleotide sequence ID" value="NZ_VBUK01000004.1"/>
</dbReference>
<dbReference type="Proteomes" id="UP000308382">
    <property type="component" value="Unassembled WGS sequence"/>
</dbReference>
<evidence type="ECO:0000259" key="3">
    <source>
        <dbReference type="Pfam" id="PF00881"/>
    </source>
</evidence>
<gene>
    <name evidence="4" type="ORF">FEK29_09800</name>
</gene>
<dbReference type="SUPFAM" id="SSF55469">
    <property type="entry name" value="FMN-dependent nitroreductase-like"/>
    <property type="match status" value="1"/>
</dbReference>
<accession>A0A5R8M633</accession>
<dbReference type="Gene3D" id="3.40.109.10">
    <property type="entry name" value="NADH Oxidase"/>
    <property type="match status" value="1"/>
</dbReference>
<evidence type="ECO:0000313" key="4">
    <source>
        <dbReference type="EMBL" id="TLF45031.1"/>
    </source>
</evidence>
<evidence type="ECO:0000256" key="2">
    <source>
        <dbReference type="ARBA" id="ARBA00023002"/>
    </source>
</evidence>
<feature type="domain" description="Nitroreductase" evidence="3">
    <location>
        <begin position="23"/>
        <end position="164"/>
    </location>
</feature>
<evidence type="ECO:0000313" key="5">
    <source>
        <dbReference type="Proteomes" id="UP000308382"/>
    </source>
</evidence>
<sequence>MTTVEQLQLDKIAKNDYQIYPLLKQRYSPRIFSDQKLTEKDVNRLFESVRWSASSYNRQPWRFIFAHKGSEGYDRIMDCLSDFNQKWAGNAPFLMLAGFKKHTDEGKENFHALHDLGLSLGNMTLQAEYMGIGVHHMAGVDWKKAHEVFNVPEGFHIATAIAVGFYGGDLNNLPEDLREQESAERTRIAQNEFAFEGGWKS</sequence>
<organism evidence="4 5">
    <name type="scientific">Maribacter aurantiacus</name>
    <dbReference type="NCBI Taxonomy" id="1882343"/>
    <lineage>
        <taxon>Bacteria</taxon>
        <taxon>Pseudomonadati</taxon>
        <taxon>Bacteroidota</taxon>
        <taxon>Flavobacteriia</taxon>
        <taxon>Flavobacteriales</taxon>
        <taxon>Flavobacteriaceae</taxon>
        <taxon>Maribacter</taxon>
    </lineage>
</organism>
<evidence type="ECO:0000256" key="1">
    <source>
        <dbReference type="ARBA" id="ARBA00007118"/>
    </source>
</evidence>
<dbReference type="Pfam" id="PF00881">
    <property type="entry name" value="Nitroreductase"/>
    <property type="match status" value="1"/>
</dbReference>
<dbReference type="GO" id="GO:0016491">
    <property type="term" value="F:oxidoreductase activity"/>
    <property type="evidence" value="ECO:0007669"/>
    <property type="project" value="UniProtKB-KW"/>
</dbReference>
<dbReference type="CDD" id="cd02138">
    <property type="entry name" value="TdsD-like"/>
    <property type="match status" value="1"/>
</dbReference>